<dbReference type="PANTHER" id="PTHR41386:SF1">
    <property type="entry name" value="MEMBRANE PROTEIN"/>
    <property type="match status" value="1"/>
</dbReference>
<dbReference type="InterPro" id="IPR010406">
    <property type="entry name" value="DUF1003"/>
</dbReference>
<keyword evidence="3" id="KW-1185">Reference proteome</keyword>
<keyword evidence="1" id="KW-0472">Membrane</keyword>
<reference evidence="2 3" key="2">
    <citation type="submission" date="2018-12" db="EMBL/GenBank/DDBJ databases">
        <title>Rhizobacter gummiphilus sp. nov., a rubber-degrading bacterium isolated from the soil of a botanical garden in Japan.</title>
        <authorList>
            <person name="Shunsuke S.S."/>
        </authorList>
    </citation>
    <scope>NUCLEOTIDE SEQUENCE [LARGE SCALE GENOMIC DNA]</scope>
    <source>
        <strain evidence="2 3">S-16</strain>
    </source>
</reference>
<feature type="transmembrane region" description="Helical" evidence="1">
    <location>
        <begin position="113"/>
        <end position="132"/>
    </location>
</feature>
<reference evidence="2 3" key="1">
    <citation type="submission" date="2018-08" db="EMBL/GenBank/DDBJ databases">
        <authorList>
            <person name="Khan S.A."/>
            <person name="Jeon C.O."/>
            <person name="Chun B.H."/>
            <person name="Jeong S.E."/>
        </authorList>
    </citation>
    <scope>NUCLEOTIDE SEQUENCE [LARGE SCALE GENOMIC DNA]</scope>
    <source>
        <strain evidence="2 3">S-16</strain>
    </source>
</reference>
<proteinExistence type="predicted"/>
<protein>
    <submittedName>
        <fullName evidence="2">DUF1003 domain-containing protein</fullName>
    </submittedName>
</protein>
<feature type="transmembrane region" description="Helical" evidence="1">
    <location>
        <begin position="71"/>
        <end position="93"/>
    </location>
</feature>
<dbReference type="Proteomes" id="UP000267464">
    <property type="component" value="Unassembled WGS sequence"/>
</dbReference>
<comment type="caution">
    <text evidence="2">The sequence shown here is derived from an EMBL/GenBank/DDBJ whole genome shotgun (WGS) entry which is preliminary data.</text>
</comment>
<evidence type="ECO:0000256" key="1">
    <source>
        <dbReference type="SAM" id="Phobius"/>
    </source>
</evidence>
<dbReference type="PANTHER" id="PTHR41386">
    <property type="entry name" value="INTEGRAL MEMBRANE PROTEIN-RELATED"/>
    <property type="match status" value="1"/>
</dbReference>
<dbReference type="OrthoDB" id="9795736at2"/>
<dbReference type="AlphaFoldDB" id="A0A3N7HUJ8"/>
<dbReference type="RefSeq" id="WP_124539476.1">
    <property type="nucleotide sequence ID" value="NZ_QUSW01000001.1"/>
</dbReference>
<dbReference type="EMBL" id="QUSW01000001">
    <property type="protein sequence ID" value="RQP26018.1"/>
    <property type="molecule type" value="Genomic_DNA"/>
</dbReference>
<evidence type="ECO:0000313" key="3">
    <source>
        <dbReference type="Proteomes" id="UP000267464"/>
    </source>
</evidence>
<sequence>MCPQTPAGSKSRGKHKPDEIAHRLLGTSFVALDEHAKKVARHVAQRTHIARNLASQFESTTPSRGQRAADAVALFGGSWAFVGLFAAAMVLWVSLNAAILFATASTFDPYPYILLNLFLSMLAAIQAPIILMSQNRQSAKDRITAEHDYEVNLKAELEIMLLHEKIDALRETQWTELLEMQTQQLTLLAGLIAKRSPEATASQ</sequence>
<name>A0A3N7HUJ8_9BURK</name>
<dbReference type="Pfam" id="PF06210">
    <property type="entry name" value="DUF1003"/>
    <property type="match status" value="1"/>
</dbReference>
<evidence type="ECO:0000313" key="2">
    <source>
        <dbReference type="EMBL" id="RQP26018.1"/>
    </source>
</evidence>
<gene>
    <name evidence="2" type="ORF">DZC73_02910</name>
</gene>
<accession>A0A3N7HUJ8</accession>
<keyword evidence="1" id="KW-1133">Transmembrane helix</keyword>
<keyword evidence="1" id="KW-0812">Transmembrane</keyword>
<organism evidence="2 3">
    <name type="scientific">Piscinibacter terrae</name>
    <dbReference type="NCBI Taxonomy" id="2496871"/>
    <lineage>
        <taxon>Bacteria</taxon>
        <taxon>Pseudomonadati</taxon>
        <taxon>Pseudomonadota</taxon>
        <taxon>Betaproteobacteria</taxon>
        <taxon>Burkholderiales</taxon>
        <taxon>Sphaerotilaceae</taxon>
        <taxon>Piscinibacter</taxon>
    </lineage>
</organism>